<dbReference type="SUPFAM" id="SSF48371">
    <property type="entry name" value="ARM repeat"/>
    <property type="match status" value="1"/>
</dbReference>
<evidence type="ECO:0000256" key="2">
    <source>
        <dbReference type="ARBA" id="ARBA00022737"/>
    </source>
</evidence>
<dbReference type="AlphaFoldDB" id="A0A8S9YFD5"/>
<evidence type="ECO:0000256" key="3">
    <source>
        <dbReference type="ARBA" id="ARBA00022786"/>
    </source>
</evidence>
<organism evidence="5 6">
    <name type="scientific">Paragonimus skrjabini miyazakii</name>
    <dbReference type="NCBI Taxonomy" id="59628"/>
    <lineage>
        <taxon>Eukaryota</taxon>
        <taxon>Metazoa</taxon>
        <taxon>Spiralia</taxon>
        <taxon>Lophotrochozoa</taxon>
        <taxon>Platyhelminthes</taxon>
        <taxon>Trematoda</taxon>
        <taxon>Digenea</taxon>
        <taxon>Plagiorchiida</taxon>
        <taxon>Troglotremata</taxon>
        <taxon>Troglotrematidae</taxon>
        <taxon>Paragonimus</taxon>
    </lineage>
</organism>
<evidence type="ECO:0000256" key="1">
    <source>
        <dbReference type="ARBA" id="ARBA00007657"/>
    </source>
</evidence>
<keyword evidence="6" id="KW-1185">Reference proteome</keyword>
<keyword evidence="2" id="KW-0677">Repeat</keyword>
<evidence type="ECO:0000313" key="5">
    <source>
        <dbReference type="EMBL" id="KAF7233340.1"/>
    </source>
</evidence>
<dbReference type="Gene3D" id="1.25.10.10">
    <property type="entry name" value="Leucine-rich Repeat Variant"/>
    <property type="match status" value="1"/>
</dbReference>
<dbReference type="InterPro" id="IPR016024">
    <property type="entry name" value="ARM-type_fold"/>
</dbReference>
<feature type="domain" description="TATA-binding protein interacting (TIP20)" evidence="4">
    <location>
        <begin position="139"/>
        <end position="297"/>
    </location>
</feature>
<gene>
    <name evidence="5" type="ORF">EG68_07896</name>
</gene>
<dbReference type="GO" id="GO:0010265">
    <property type="term" value="P:SCF complex assembly"/>
    <property type="evidence" value="ECO:0007669"/>
    <property type="project" value="InterPro"/>
</dbReference>
<dbReference type="InterPro" id="IPR011989">
    <property type="entry name" value="ARM-like"/>
</dbReference>
<dbReference type="EMBL" id="JTDE01021138">
    <property type="protein sequence ID" value="KAF7233340.1"/>
    <property type="molecule type" value="Genomic_DNA"/>
</dbReference>
<evidence type="ECO:0000313" key="6">
    <source>
        <dbReference type="Proteomes" id="UP000822476"/>
    </source>
</evidence>
<keyword evidence="3" id="KW-0833">Ubl conjugation pathway</keyword>
<dbReference type="InterPro" id="IPR039852">
    <property type="entry name" value="CAND1/CAND2"/>
</dbReference>
<feature type="non-terminal residue" evidence="5">
    <location>
        <position position="1"/>
    </location>
</feature>
<evidence type="ECO:0000259" key="4">
    <source>
        <dbReference type="Pfam" id="PF08623"/>
    </source>
</evidence>
<name>A0A8S9YFD5_9TREM</name>
<dbReference type="OrthoDB" id="6260732at2759"/>
<proteinExistence type="inferred from homology"/>
<dbReference type="InterPro" id="IPR013932">
    <property type="entry name" value="TATA-bd_TIP120"/>
</dbReference>
<dbReference type="PANTHER" id="PTHR12696">
    <property type="entry name" value="TIP120"/>
    <property type="match status" value="1"/>
</dbReference>
<comment type="similarity">
    <text evidence="1">Belongs to the CAND family.</text>
</comment>
<comment type="caution">
    <text evidence="5">The sequence shown here is derived from an EMBL/GenBank/DDBJ whole genome shotgun (WGS) entry which is preliminary data.</text>
</comment>
<reference evidence="5" key="1">
    <citation type="submission" date="2019-07" db="EMBL/GenBank/DDBJ databases">
        <title>Annotation for the trematode Paragonimus miyazaki's.</title>
        <authorList>
            <person name="Choi Y.-J."/>
        </authorList>
    </citation>
    <scope>NUCLEOTIDE SEQUENCE</scope>
    <source>
        <strain evidence="5">Japan</strain>
    </source>
</reference>
<accession>A0A8S9YFD5</accession>
<dbReference type="Proteomes" id="UP000822476">
    <property type="component" value="Unassembled WGS sequence"/>
</dbReference>
<protein>
    <recommendedName>
        <fullName evidence="4">TATA-binding protein interacting (TIP20) domain-containing protein</fullName>
    </recommendedName>
</protein>
<sequence>LNSPEASSSPLVRCTLVSAVKFILIVTDLDATAQAQLIGQTRLEHMDWPSGQGAVPLPSDPPVPATVTSEAFSTVLTEVDAVLRSDPPAQPLLDFLSRLADPDILVRRAALSVLNTAVHHRPSLVRPLLNVPIDAAVSHSPTVLKLLYAETAIRPELIREVEMGPFKHKEDDGLDLRKYAFECMSTLLETCLDKLVVAEFLEPLIEGLKDHTDIKLLSYQMLQQISCIRPLEISAKMDALAAPLKTVLLSKPKEDWVKQEMEKMQELSRCAICLIARFKSIDDIDKNRSYSDLVRTIEADPSLKAIYMTVLANGPDSSSVTYPPYKRNVQPSTVTYVV</sequence>
<dbReference type="Pfam" id="PF08623">
    <property type="entry name" value="TIP120"/>
    <property type="match status" value="1"/>
</dbReference>